<keyword evidence="3" id="KW-1185">Reference proteome</keyword>
<keyword evidence="1" id="KW-0732">Signal</keyword>
<accession>A0A7K1YC74</accession>
<comment type="caution">
    <text evidence="2">The sequence shown here is derived from an EMBL/GenBank/DDBJ whole genome shotgun (WGS) entry which is preliminary data.</text>
</comment>
<sequence length="465" mass="51276">MKRNFIFFLGSAILILSSCATSKKIAALKPAASYNTGNVVYDKQLSYVNLPVEISVTDIQSQTNKYLNGLIYEDNNLEGDNLIMKVWKQAPIVVNEKNGKLQIEIPLKIWARVRYGIEKFGLSAYDTRDLGLNGKVKLSTTANLSNWKLNTTTSIDAIEWNESPSILIAGRSVPITYLVNPAISLLKGRLATMIDQTIEQSLDIKPYVISALQEVSKPMEVSTEYHTWFGMQPLELYATKATIANKKITVNLGMKAYLETTVGSQPTLKFDANKLQLMAVDKMPSEFSANIAGVVKYANASELMQKNFAGQKFESGSRSVTINKIDLWGKDDKLVVQATMAGSVNGDFYLSGIPKYNAETKEVYLDQVDFVLDSKNKLLRAGDWLVHGIIAKKIQDNCKFSIAEQLQDGQKTMATYLSNYQPVPGVKVNGSMTQLAPNKIFLTPNAIVAMIAAKGKVAIAIDGLK</sequence>
<organism evidence="2 3">
    <name type="scientific">Hufsiella arboris</name>
    <dbReference type="NCBI Taxonomy" id="2695275"/>
    <lineage>
        <taxon>Bacteria</taxon>
        <taxon>Pseudomonadati</taxon>
        <taxon>Bacteroidota</taxon>
        <taxon>Sphingobacteriia</taxon>
        <taxon>Sphingobacteriales</taxon>
        <taxon>Sphingobacteriaceae</taxon>
        <taxon>Hufsiella</taxon>
    </lineage>
</organism>
<dbReference type="AlphaFoldDB" id="A0A7K1YC74"/>
<dbReference type="RefSeq" id="WP_160845338.1">
    <property type="nucleotide sequence ID" value="NZ_WVHT01000006.1"/>
</dbReference>
<evidence type="ECO:0000313" key="3">
    <source>
        <dbReference type="Proteomes" id="UP000466586"/>
    </source>
</evidence>
<evidence type="ECO:0000256" key="1">
    <source>
        <dbReference type="SAM" id="SignalP"/>
    </source>
</evidence>
<feature type="chain" id="PRO_5029908257" evidence="1">
    <location>
        <begin position="27"/>
        <end position="465"/>
    </location>
</feature>
<dbReference type="PROSITE" id="PS51257">
    <property type="entry name" value="PROKAR_LIPOPROTEIN"/>
    <property type="match status" value="1"/>
</dbReference>
<gene>
    <name evidence="2" type="ORF">GS399_14400</name>
</gene>
<protein>
    <submittedName>
        <fullName evidence="2">DUF4403 family protein</fullName>
    </submittedName>
</protein>
<dbReference type="EMBL" id="WVHT01000006">
    <property type="protein sequence ID" value="MXV52165.1"/>
    <property type="molecule type" value="Genomic_DNA"/>
</dbReference>
<dbReference type="Proteomes" id="UP000466586">
    <property type="component" value="Unassembled WGS sequence"/>
</dbReference>
<proteinExistence type="predicted"/>
<reference evidence="2 3" key="1">
    <citation type="submission" date="2019-11" db="EMBL/GenBank/DDBJ databases">
        <title>Pedobacter sp. HMF7647 Genome sequencing and assembly.</title>
        <authorList>
            <person name="Kang H."/>
            <person name="Kim H."/>
            <person name="Joh K."/>
        </authorList>
    </citation>
    <scope>NUCLEOTIDE SEQUENCE [LARGE SCALE GENOMIC DNA]</scope>
    <source>
        <strain evidence="2 3">HMF7647</strain>
    </source>
</reference>
<dbReference type="Pfam" id="PF14356">
    <property type="entry name" value="DUF4403"/>
    <property type="match status" value="1"/>
</dbReference>
<name>A0A7K1YC74_9SPHI</name>
<evidence type="ECO:0000313" key="2">
    <source>
        <dbReference type="EMBL" id="MXV52165.1"/>
    </source>
</evidence>
<feature type="signal peptide" evidence="1">
    <location>
        <begin position="1"/>
        <end position="26"/>
    </location>
</feature>
<dbReference type="InterPro" id="IPR025515">
    <property type="entry name" value="DUF4403"/>
</dbReference>